<name>A0ABR4PG54_9HELO</name>
<dbReference type="InterPro" id="IPR002921">
    <property type="entry name" value="Fungal_lipase-type"/>
</dbReference>
<protein>
    <submittedName>
        <fullName evidence="5">Lipase</fullName>
    </submittedName>
</protein>
<gene>
    <name evidence="5" type="ORF">PVAG01_06446</name>
</gene>
<dbReference type="EMBL" id="JBFCZG010000005">
    <property type="protein sequence ID" value="KAL3422290.1"/>
    <property type="molecule type" value="Genomic_DNA"/>
</dbReference>
<evidence type="ECO:0000313" key="6">
    <source>
        <dbReference type="Proteomes" id="UP001629113"/>
    </source>
</evidence>
<comment type="caution">
    <text evidence="5">The sequence shown here is derived from an EMBL/GenBank/DDBJ whole genome shotgun (WGS) entry which is preliminary data.</text>
</comment>
<accession>A0ABR4PG54</accession>
<evidence type="ECO:0000256" key="3">
    <source>
        <dbReference type="SAM" id="SignalP"/>
    </source>
</evidence>
<evidence type="ECO:0000313" key="5">
    <source>
        <dbReference type="EMBL" id="KAL3422290.1"/>
    </source>
</evidence>
<keyword evidence="2" id="KW-0378">Hydrolase</keyword>
<dbReference type="Gene3D" id="3.40.50.1820">
    <property type="entry name" value="alpha/beta hydrolase"/>
    <property type="match status" value="1"/>
</dbReference>
<dbReference type="CDD" id="cd00519">
    <property type="entry name" value="Lipase_3"/>
    <property type="match status" value="1"/>
</dbReference>
<proteinExistence type="predicted"/>
<organism evidence="5 6">
    <name type="scientific">Phlyctema vagabunda</name>
    <dbReference type="NCBI Taxonomy" id="108571"/>
    <lineage>
        <taxon>Eukaryota</taxon>
        <taxon>Fungi</taxon>
        <taxon>Dikarya</taxon>
        <taxon>Ascomycota</taxon>
        <taxon>Pezizomycotina</taxon>
        <taxon>Leotiomycetes</taxon>
        <taxon>Helotiales</taxon>
        <taxon>Dermateaceae</taxon>
        <taxon>Phlyctema</taxon>
    </lineage>
</organism>
<feature type="signal peptide" evidence="3">
    <location>
        <begin position="1"/>
        <end position="18"/>
    </location>
</feature>
<feature type="chain" id="PRO_5045517213" evidence="3">
    <location>
        <begin position="19"/>
        <end position="315"/>
    </location>
</feature>
<dbReference type="Pfam" id="PF01764">
    <property type="entry name" value="Lipase_3"/>
    <property type="match status" value="1"/>
</dbReference>
<dbReference type="PANTHER" id="PTHR46640:SF1">
    <property type="entry name" value="FUNGAL LIPASE-LIKE DOMAIN-CONTAINING PROTEIN-RELATED"/>
    <property type="match status" value="1"/>
</dbReference>
<feature type="domain" description="Fungal lipase-type" evidence="4">
    <location>
        <begin position="109"/>
        <end position="248"/>
    </location>
</feature>
<dbReference type="Proteomes" id="UP001629113">
    <property type="component" value="Unassembled WGS sequence"/>
</dbReference>
<reference evidence="5 6" key="1">
    <citation type="submission" date="2024-06" db="EMBL/GenBank/DDBJ databases">
        <title>Complete genome of Phlyctema vagabunda strain 19-DSS-EL-015.</title>
        <authorList>
            <person name="Fiorenzani C."/>
        </authorList>
    </citation>
    <scope>NUCLEOTIDE SEQUENCE [LARGE SCALE GENOMIC DNA]</scope>
    <source>
        <strain evidence="5 6">19-DSS-EL-015</strain>
    </source>
</reference>
<evidence type="ECO:0000256" key="1">
    <source>
        <dbReference type="ARBA" id="ARBA00022729"/>
    </source>
</evidence>
<dbReference type="InterPro" id="IPR029058">
    <property type="entry name" value="AB_hydrolase_fold"/>
</dbReference>
<evidence type="ECO:0000259" key="4">
    <source>
        <dbReference type="Pfam" id="PF01764"/>
    </source>
</evidence>
<keyword evidence="6" id="KW-1185">Reference proteome</keyword>
<dbReference type="PANTHER" id="PTHR46640">
    <property type="entry name" value="TRIACYLGLYCEROL LIPASE, PUTATIVE (AFU_ORTHOLOGUE AFUA_6G06510)-RELATED"/>
    <property type="match status" value="1"/>
</dbReference>
<dbReference type="SUPFAM" id="SSF53474">
    <property type="entry name" value="alpha/beta-Hydrolases"/>
    <property type="match status" value="1"/>
</dbReference>
<dbReference type="InterPro" id="IPR051299">
    <property type="entry name" value="AB_hydrolase_lip/est"/>
</dbReference>
<sequence>MKVSCLTVLFVYASTVVAVPLVGLSKRVASVSNNELANLKLFAEYAGAAYCKNIVNNPKTTTVSCKSNGGSCKLVEANKAFVFDSFFEVGKRDTTGFFSIDKSAKRIILAFRGTPGMNSAIFMNNLDVNRDATNICGTANINDKCKVHHGYLESWKEIQSVVEKDLKAALEAYPDYHIVFTGHSLGGAVASIGAAVMRNAGYHIDLYTYGQPRIGSADISNYITHQAPSKGRNYRVTDWNDLVPQLPAHDPAEDAEWDHFGPEYWINKDGTSVHAADIHVIDTPLYSSEGNSKFFPFGWSIATHKLYFGQISACH</sequence>
<evidence type="ECO:0000256" key="2">
    <source>
        <dbReference type="ARBA" id="ARBA00022801"/>
    </source>
</evidence>
<keyword evidence="1 3" id="KW-0732">Signal</keyword>